<gene>
    <name evidence="1" type="ORF">R3W88_027453</name>
</gene>
<dbReference type="EMBL" id="JAWPEI010000006">
    <property type="protein sequence ID" value="KAK4724674.1"/>
    <property type="molecule type" value="Genomic_DNA"/>
</dbReference>
<evidence type="ECO:0008006" key="3">
    <source>
        <dbReference type="Google" id="ProtNLM"/>
    </source>
</evidence>
<keyword evidence="2" id="KW-1185">Reference proteome</keyword>
<sequence length="173" mass="20394">MFIEEEKNILATTYKWTIVDGIYGNPLYVLYQKLKNISKYLSSLSQNSYGDIYKEPKRLEAQMRTIEENCVNNNSIENRMELSRCRAEFIKYIKLQDSILRQKARIKWLEEGDANTAYFHSIIKDMRRRLTIRKKTWMTKNNGLKGTIPSQQLQLHITKTCSLVITKVIPKPL</sequence>
<dbReference type="Proteomes" id="UP001311915">
    <property type="component" value="Unassembled WGS sequence"/>
</dbReference>
<reference evidence="1 2" key="1">
    <citation type="submission" date="2023-10" db="EMBL/GenBank/DDBJ databases">
        <title>Genome-Wide Identification Analysis in wild type Solanum Pinnatisectum Reveals Some Genes Defensing Phytophthora Infestans.</title>
        <authorList>
            <person name="Sun C."/>
        </authorList>
    </citation>
    <scope>NUCLEOTIDE SEQUENCE [LARGE SCALE GENOMIC DNA]</scope>
    <source>
        <strain evidence="1">LQN</strain>
        <tissue evidence="1">Leaf</tissue>
    </source>
</reference>
<organism evidence="1 2">
    <name type="scientific">Solanum pinnatisectum</name>
    <name type="common">tansyleaf nightshade</name>
    <dbReference type="NCBI Taxonomy" id="50273"/>
    <lineage>
        <taxon>Eukaryota</taxon>
        <taxon>Viridiplantae</taxon>
        <taxon>Streptophyta</taxon>
        <taxon>Embryophyta</taxon>
        <taxon>Tracheophyta</taxon>
        <taxon>Spermatophyta</taxon>
        <taxon>Magnoliopsida</taxon>
        <taxon>eudicotyledons</taxon>
        <taxon>Gunneridae</taxon>
        <taxon>Pentapetalae</taxon>
        <taxon>asterids</taxon>
        <taxon>lamiids</taxon>
        <taxon>Solanales</taxon>
        <taxon>Solanaceae</taxon>
        <taxon>Solanoideae</taxon>
        <taxon>Solaneae</taxon>
        <taxon>Solanum</taxon>
    </lineage>
</organism>
<protein>
    <recommendedName>
        <fullName evidence="3">RNA-directed DNA polymerase, eukaryota, reverse transcriptase zinc-binding domain protein</fullName>
    </recommendedName>
</protein>
<accession>A0AAV9LG81</accession>
<proteinExistence type="predicted"/>
<evidence type="ECO:0000313" key="1">
    <source>
        <dbReference type="EMBL" id="KAK4724674.1"/>
    </source>
</evidence>
<comment type="caution">
    <text evidence="1">The sequence shown here is derived from an EMBL/GenBank/DDBJ whole genome shotgun (WGS) entry which is preliminary data.</text>
</comment>
<evidence type="ECO:0000313" key="2">
    <source>
        <dbReference type="Proteomes" id="UP001311915"/>
    </source>
</evidence>
<name>A0AAV9LG81_9SOLN</name>
<dbReference type="AlphaFoldDB" id="A0AAV9LG81"/>